<dbReference type="InterPro" id="IPR006657">
    <property type="entry name" value="MoPterin_dinucl-bd_dom"/>
</dbReference>
<dbReference type="RefSeq" id="WP_073094670.1">
    <property type="nucleotide sequence ID" value="NZ_FRCY01000006.1"/>
</dbReference>
<dbReference type="GO" id="GO:0008863">
    <property type="term" value="F:formate dehydrogenase (NAD+) activity"/>
    <property type="evidence" value="ECO:0007669"/>
    <property type="project" value="InterPro"/>
</dbReference>
<name>A0A1M7NRN8_9BACT</name>
<dbReference type="AlphaFoldDB" id="A0A1M7NRN8"/>
<dbReference type="InterPro" id="IPR006656">
    <property type="entry name" value="Mopterin_OxRdtase"/>
</dbReference>
<evidence type="ECO:0000256" key="1">
    <source>
        <dbReference type="ARBA" id="ARBA00001942"/>
    </source>
</evidence>
<dbReference type="SUPFAM" id="SSF53706">
    <property type="entry name" value="Formate dehydrogenase/DMSO reductase, domains 1-3"/>
    <property type="match status" value="1"/>
</dbReference>
<dbReference type="PANTHER" id="PTHR43105">
    <property type="entry name" value="RESPIRATORY NITRATE REDUCTASE"/>
    <property type="match status" value="1"/>
</dbReference>
<comment type="cofactor">
    <cofactor evidence="2">
        <name>[4Fe-4S] cluster</name>
        <dbReference type="ChEBI" id="CHEBI:49883"/>
    </cofactor>
</comment>
<dbReference type="Pfam" id="PF01568">
    <property type="entry name" value="Molydop_binding"/>
    <property type="match status" value="1"/>
</dbReference>
<dbReference type="InterPro" id="IPR050123">
    <property type="entry name" value="Prok_molybdopt-oxidoreductase"/>
</dbReference>
<organism evidence="12 13">
    <name type="scientific">Cyclobacterium lianum</name>
    <dbReference type="NCBI Taxonomy" id="388280"/>
    <lineage>
        <taxon>Bacteria</taxon>
        <taxon>Pseudomonadati</taxon>
        <taxon>Bacteroidota</taxon>
        <taxon>Cytophagia</taxon>
        <taxon>Cytophagales</taxon>
        <taxon>Cyclobacteriaceae</taxon>
        <taxon>Cyclobacterium</taxon>
    </lineage>
</organism>
<dbReference type="GO" id="GO:0043546">
    <property type="term" value="F:molybdopterin cofactor binding"/>
    <property type="evidence" value="ECO:0007669"/>
    <property type="project" value="InterPro"/>
</dbReference>
<protein>
    <submittedName>
        <fullName evidence="12">Oxidoreductase alpha (Molybdopterin) subunit</fullName>
    </submittedName>
</protein>
<dbReference type="InterPro" id="IPR041953">
    <property type="entry name" value="YdeP_MopB"/>
</dbReference>
<reference evidence="12 13" key="1">
    <citation type="submission" date="2016-11" db="EMBL/GenBank/DDBJ databases">
        <authorList>
            <person name="Jaros S."/>
            <person name="Januszkiewicz K."/>
            <person name="Wedrychowicz H."/>
        </authorList>
    </citation>
    <scope>NUCLEOTIDE SEQUENCE [LARGE SCALE GENOMIC DNA]</scope>
    <source>
        <strain evidence="12 13">CGMCC 1.6102</strain>
    </source>
</reference>
<accession>A0A1M7NRN8</accession>
<dbReference type="GO" id="GO:0045333">
    <property type="term" value="P:cellular respiration"/>
    <property type="evidence" value="ECO:0007669"/>
    <property type="project" value="UniProtKB-ARBA"/>
</dbReference>
<dbReference type="STRING" id="388280.SAMN04488057_1063"/>
<comment type="similarity">
    <text evidence="3">Belongs to the prokaryotic molybdopterin-containing oxidoreductase family.</text>
</comment>
<feature type="domain" description="Molybdopterin oxidoreductase" evidence="10">
    <location>
        <begin position="115"/>
        <end position="490"/>
    </location>
</feature>
<dbReference type="GO" id="GO:0051539">
    <property type="term" value="F:4 iron, 4 sulfur cluster binding"/>
    <property type="evidence" value="ECO:0007669"/>
    <property type="project" value="UniProtKB-KW"/>
</dbReference>
<evidence type="ECO:0000259" key="11">
    <source>
        <dbReference type="Pfam" id="PF01568"/>
    </source>
</evidence>
<evidence type="ECO:0000256" key="6">
    <source>
        <dbReference type="ARBA" id="ARBA00022723"/>
    </source>
</evidence>
<evidence type="ECO:0000256" key="7">
    <source>
        <dbReference type="ARBA" id="ARBA00023002"/>
    </source>
</evidence>
<dbReference type="Gene3D" id="3.40.50.740">
    <property type="match status" value="1"/>
</dbReference>
<evidence type="ECO:0000256" key="3">
    <source>
        <dbReference type="ARBA" id="ARBA00010312"/>
    </source>
</evidence>
<dbReference type="Gene3D" id="2.40.40.20">
    <property type="match status" value="1"/>
</dbReference>
<evidence type="ECO:0000256" key="5">
    <source>
        <dbReference type="ARBA" id="ARBA00022505"/>
    </source>
</evidence>
<evidence type="ECO:0000256" key="8">
    <source>
        <dbReference type="ARBA" id="ARBA00023004"/>
    </source>
</evidence>
<dbReference type="Gene3D" id="3.40.228.10">
    <property type="entry name" value="Dimethylsulfoxide Reductase, domain 2"/>
    <property type="match status" value="1"/>
</dbReference>
<keyword evidence="13" id="KW-1185">Reference proteome</keyword>
<keyword evidence="7" id="KW-0560">Oxidoreductase</keyword>
<dbReference type="Proteomes" id="UP000184513">
    <property type="component" value="Unassembled WGS sequence"/>
</dbReference>
<dbReference type="PIRSF" id="PIRSF000144">
    <property type="entry name" value="CbbBc"/>
    <property type="match status" value="1"/>
</dbReference>
<gene>
    <name evidence="12" type="ORF">SAMN04488057_1063</name>
</gene>
<sequence>MNPKRKVKLSPPGQIAAGMDSIQSVARAIWEETHVGRGVKTLFKLNQPKGFDCPSCAWPDPDPDEVSKIAEYCENGAKAVAWENASKKIDATFFQKNSVEELFQQSDHWLEKQGRLTQPMVLKPGASHYHPISWEEAFDLMAEKLHELDHPDQAIFYTSGRTSNEAAFLYQCFVRQFGTNNLPDCSNMCHEASGKALSETLGIGKASVILDDIRHADLLLVMGQNPGTNAPRMLTAMEQLKKNGGKIISINPLPETGLIQFRNPQKPWEWLGKPTTLHDLHLQVKVSGDLPLLKAILKMLLAEDKKSGGKILDHTFIAQQTSGYEALLEHLETCDLEKLIDDSGVAETQLREAVQLLAENKNIIIAWAMGITQHRNAENTIREIVNILLVKGAIGKKGAGTLPVRGHSNVQGDRTMGIWEKMSDAFLDRLGQAFSFEAPRNHGVHAVGTVEALASGKAKVFMGMGGNFVLAAPDTQKVFEGMRQCSLTVHVSTKLNRSHLVHGETALILPCLGRTEADITAHGPQFVSTEDTAGRIRMSSGDLEPGSDLLKSEVAIICGLARKVLGTENATDWEGMAENYDLIRDKIEAVIPGFEAYNERVRVPGGFYLPNGAREGSFYTEDRKAHLTVNPLAEKPDSQTPFILMTVRSHDQFNTTVYGYNDRYRGIQNSREVVMMHREDMKERGYQSGDLVKITSVFNGEKRVLEGFQVVPYDISRGCLAVYFPEGNVLVALDNRSGESHCPASKFIEVFLEKMQA</sequence>
<keyword evidence="6" id="KW-0479">Metal-binding</keyword>
<feature type="domain" description="Molybdopterin dinucleotide-binding" evidence="11">
    <location>
        <begin position="642"/>
        <end position="729"/>
    </location>
</feature>
<evidence type="ECO:0000256" key="9">
    <source>
        <dbReference type="ARBA" id="ARBA00023014"/>
    </source>
</evidence>
<dbReference type="InterPro" id="IPR009010">
    <property type="entry name" value="Asp_de-COase-like_dom_sf"/>
</dbReference>
<keyword evidence="8" id="KW-0408">Iron</keyword>
<evidence type="ECO:0000313" key="13">
    <source>
        <dbReference type="Proteomes" id="UP000184513"/>
    </source>
</evidence>
<dbReference type="InterPro" id="IPR037951">
    <property type="entry name" value="MopB_CT_YdeP"/>
</dbReference>
<proteinExistence type="inferred from homology"/>
<evidence type="ECO:0000256" key="2">
    <source>
        <dbReference type="ARBA" id="ARBA00001966"/>
    </source>
</evidence>
<dbReference type="EMBL" id="FRCY01000006">
    <property type="protein sequence ID" value="SHN06504.1"/>
    <property type="molecule type" value="Genomic_DNA"/>
</dbReference>
<dbReference type="CDD" id="cd02767">
    <property type="entry name" value="MopB_ydeP"/>
    <property type="match status" value="1"/>
</dbReference>
<dbReference type="GO" id="GO:0030151">
    <property type="term" value="F:molybdenum ion binding"/>
    <property type="evidence" value="ECO:0007669"/>
    <property type="project" value="InterPro"/>
</dbReference>
<dbReference type="NCBIfam" id="TIGR01701">
    <property type="entry name" value="Fdhalpha-like"/>
    <property type="match status" value="1"/>
</dbReference>
<evidence type="ECO:0000313" key="12">
    <source>
        <dbReference type="EMBL" id="SHN06504.1"/>
    </source>
</evidence>
<keyword evidence="9" id="KW-0411">Iron-sulfur</keyword>
<keyword evidence="4" id="KW-0004">4Fe-4S</keyword>
<dbReference type="CDD" id="cd02787">
    <property type="entry name" value="MopB_CT_ydeP"/>
    <property type="match status" value="1"/>
</dbReference>
<evidence type="ECO:0000256" key="4">
    <source>
        <dbReference type="ARBA" id="ARBA00022485"/>
    </source>
</evidence>
<dbReference type="GO" id="GO:0016020">
    <property type="term" value="C:membrane"/>
    <property type="evidence" value="ECO:0007669"/>
    <property type="project" value="TreeGrafter"/>
</dbReference>
<comment type="cofactor">
    <cofactor evidence="1">
        <name>Mo-bis(molybdopterin guanine dinucleotide)</name>
        <dbReference type="ChEBI" id="CHEBI:60539"/>
    </cofactor>
</comment>
<evidence type="ECO:0000259" key="10">
    <source>
        <dbReference type="Pfam" id="PF00384"/>
    </source>
</evidence>
<keyword evidence="5" id="KW-0500">Molybdenum</keyword>
<dbReference type="PANTHER" id="PTHR43105:SF4">
    <property type="entry name" value="PROTEIN YDEP"/>
    <property type="match status" value="1"/>
</dbReference>
<dbReference type="OrthoDB" id="9792592at2"/>
<dbReference type="SUPFAM" id="SSF50692">
    <property type="entry name" value="ADC-like"/>
    <property type="match status" value="1"/>
</dbReference>
<dbReference type="InterPro" id="IPR010046">
    <property type="entry name" value="Mopterin_OxRdtse_a_bac"/>
</dbReference>
<dbReference type="Pfam" id="PF00384">
    <property type="entry name" value="Molybdopterin"/>
    <property type="match status" value="1"/>
</dbReference>